<protein>
    <recommendedName>
        <fullName evidence="2">Gamma-glutamylcyclotransferase AIG2-like domain-containing protein</fullName>
    </recommendedName>
</protein>
<reference evidence="3 4" key="1">
    <citation type="journal article" date="2019" name="Int. J. Syst. Evol. Microbiol.">
        <title>The Global Catalogue of Microorganisms (GCM) 10K type strain sequencing project: providing services to taxonomists for standard genome sequencing and annotation.</title>
        <authorList>
            <consortium name="The Broad Institute Genomics Platform"/>
            <consortium name="The Broad Institute Genome Sequencing Center for Infectious Disease"/>
            <person name="Wu L."/>
            <person name="Ma J."/>
        </authorList>
    </citation>
    <scope>NUCLEOTIDE SEQUENCE [LARGE SCALE GENOMIC DNA]</scope>
    <source>
        <strain evidence="3 4">JCM 5067</strain>
    </source>
</reference>
<keyword evidence="4" id="KW-1185">Reference proteome</keyword>
<proteinExistence type="predicted"/>
<dbReference type="Pfam" id="PF06094">
    <property type="entry name" value="GGACT"/>
    <property type="match status" value="1"/>
</dbReference>
<organism evidence="3 4">
    <name type="scientific">Streptomyces crystallinus</name>
    <dbReference type="NCBI Taxonomy" id="68191"/>
    <lineage>
        <taxon>Bacteria</taxon>
        <taxon>Bacillati</taxon>
        <taxon>Actinomycetota</taxon>
        <taxon>Actinomycetes</taxon>
        <taxon>Kitasatosporales</taxon>
        <taxon>Streptomycetaceae</taxon>
        <taxon>Streptomyces</taxon>
    </lineage>
</organism>
<dbReference type="SUPFAM" id="SSF110857">
    <property type="entry name" value="Gamma-glutamyl cyclotransferase-like"/>
    <property type="match status" value="1"/>
</dbReference>
<feature type="domain" description="Gamma-glutamylcyclotransferase AIG2-like" evidence="2">
    <location>
        <begin position="15"/>
        <end position="143"/>
    </location>
</feature>
<dbReference type="RefSeq" id="WP_344079445.1">
    <property type="nucleotide sequence ID" value="NZ_BAAACA010000052.1"/>
</dbReference>
<accession>A0ABN1GYI3</accession>
<dbReference type="CDD" id="cd06661">
    <property type="entry name" value="GGCT_like"/>
    <property type="match status" value="1"/>
</dbReference>
<evidence type="ECO:0000256" key="1">
    <source>
        <dbReference type="SAM" id="MobiDB-lite"/>
    </source>
</evidence>
<evidence type="ECO:0000313" key="4">
    <source>
        <dbReference type="Proteomes" id="UP001500668"/>
    </source>
</evidence>
<dbReference type="Gene3D" id="3.10.490.10">
    <property type="entry name" value="Gamma-glutamyl cyclotransferase-like"/>
    <property type="match status" value="1"/>
</dbReference>
<evidence type="ECO:0000313" key="3">
    <source>
        <dbReference type="EMBL" id="GAA0623637.1"/>
    </source>
</evidence>
<name>A0ABN1GYI3_9ACTN</name>
<gene>
    <name evidence="3" type="ORF">GCM10010394_62960</name>
</gene>
<evidence type="ECO:0000259" key="2">
    <source>
        <dbReference type="Pfam" id="PF06094"/>
    </source>
</evidence>
<sequence length="165" mass="17612">MTTSAPGASEAGPPFFVYGTLRPGERYHLRLLRGRTASEAPARLPGAVLYAGPGYPYATEGDGVVTGALITPRPEAYGEVLRVLDQLEECHGPDDPRNMYDRVERTVELPGGETARAWVYLAAAPLARELRAHGTPLPGGDWLTARRPAPAPPRSPSARGSADRA</sequence>
<dbReference type="Proteomes" id="UP001500668">
    <property type="component" value="Unassembled WGS sequence"/>
</dbReference>
<dbReference type="EMBL" id="BAAACA010000052">
    <property type="protein sequence ID" value="GAA0623637.1"/>
    <property type="molecule type" value="Genomic_DNA"/>
</dbReference>
<dbReference type="InterPro" id="IPR036568">
    <property type="entry name" value="GGCT-like_sf"/>
</dbReference>
<dbReference type="InterPro" id="IPR009288">
    <property type="entry name" value="AIG2-like_dom"/>
</dbReference>
<dbReference type="InterPro" id="IPR013024">
    <property type="entry name" value="GGCT-like"/>
</dbReference>
<feature type="compositionally biased region" description="Low complexity" evidence="1">
    <location>
        <begin position="156"/>
        <end position="165"/>
    </location>
</feature>
<comment type="caution">
    <text evidence="3">The sequence shown here is derived from an EMBL/GenBank/DDBJ whole genome shotgun (WGS) entry which is preliminary data.</text>
</comment>
<feature type="region of interest" description="Disordered" evidence="1">
    <location>
        <begin position="136"/>
        <end position="165"/>
    </location>
</feature>